<gene>
    <name evidence="5" type="ORF">C4F51_11125</name>
</gene>
<dbReference type="InterPro" id="IPR003787">
    <property type="entry name" value="Sulphur_relay_DsrE/F-like"/>
</dbReference>
<dbReference type="NCBIfam" id="NF001237">
    <property type="entry name" value="PRK00207.1"/>
    <property type="match status" value="1"/>
</dbReference>
<comment type="caution">
    <text evidence="5">The sequence shown here is derived from an EMBL/GenBank/DDBJ whole genome shotgun (WGS) entry which is preliminary data.</text>
</comment>
<evidence type="ECO:0000313" key="6">
    <source>
        <dbReference type="Proteomes" id="UP000652567"/>
    </source>
</evidence>
<dbReference type="GO" id="GO:0002143">
    <property type="term" value="P:tRNA wobble position uridine thiolation"/>
    <property type="evidence" value="ECO:0007669"/>
    <property type="project" value="TreeGrafter"/>
</dbReference>
<accession>A0A928YU75</accession>
<sequence length="130" mass="14140">MIFSLAVYGAPYSSQASYSALQFAKATLANGHSLYRVFFYHDGVHNATHLAAPPQDEYNLTGEWRTLAIENRTDMVVCIAAALRRGIIDADEQKRYEKTASNLAAPFVLGGLGQLLDAAVGSDRLITFGN</sequence>
<evidence type="ECO:0000256" key="2">
    <source>
        <dbReference type="ARBA" id="ARBA00007067"/>
    </source>
</evidence>
<dbReference type="Proteomes" id="UP000652567">
    <property type="component" value="Unassembled WGS sequence"/>
</dbReference>
<proteinExistence type="inferred from homology"/>
<dbReference type="GO" id="GO:0016783">
    <property type="term" value="F:sulfurtransferase activity"/>
    <property type="evidence" value="ECO:0007669"/>
    <property type="project" value="InterPro"/>
</dbReference>
<evidence type="ECO:0000256" key="1">
    <source>
        <dbReference type="ARBA" id="ARBA00004496"/>
    </source>
</evidence>
<dbReference type="NCBIfam" id="TIGR03012">
    <property type="entry name" value="sulf_tusD_dsrE"/>
    <property type="match status" value="1"/>
</dbReference>
<comment type="subcellular location">
    <subcellularLocation>
        <location evidence="1">Cytoplasm</location>
    </subcellularLocation>
</comment>
<name>A0A928YU75_9GAMM</name>
<dbReference type="EMBL" id="PRDL01000001">
    <property type="protein sequence ID" value="MBE8717734.1"/>
    <property type="molecule type" value="Genomic_DNA"/>
</dbReference>
<keyword evidence="4" id="KW-0808">Transferase</keyword>
<dbReference type="PANTHER" id="PTHR34874">
    <property type="entry name" value="PROTEIN YCHN"/>
    <property type="match status" value="1"/>
</dbReference>
<dbReference type="InterPro" id="IPR017463">
    <property type="entry name" value="Sulphur_relay_TusD/DsrE"/>
</dbReference>
<dbReference type="RefSeq" id="WP_193909753.1">
    <property type="nucleotide sequence ID" value="NZ_PRDL01000001.1"/>
</dbReference>
<evidence type="ECO:0000313" key="5">
    <source>
        <dbReference type="EMBL" id="MBE8717734.1"/>
    </source>
</evidence>
<dbReference type="Gene3D" id="3.40.1260.10">
    <property type="entry name" value="DsrEFH-like"/>
    <property type="match status" value="1"/>
</dbReference>
<dbReference type="GO" id="GO:0097163">
    <property type="term" value="F:sulfur carrier activity"/>
    <property type="evidence" value="ECO:0007669"/>
    <property type="project" value="TreeGrafter"/>
</dbReference>
<dbReference type="PANTHER" id="PTHR34874:SF3">
    <property type="entry name" value="SULFURTRANSFERASE TUSD"/>
    <property type="match status" value="1"/>
</dbReference>
<dbReference type="SUPFAM" id="SSF75169">
    <property type="entry name" value="DsrEFH-like"/>
    <property type="match status" value="1"/>
</dbReference>
<evidence type="ECO:0000256" key="3">
    <source>
        <dbReference type="ARBA" id="ARBA00022490"/>
    </source>
</evidence>
<dbReference type="Pfam" id="PF02635">
    <property type="entry name" value="DsrE"/>
    <property type="match status" value="1"/>
</dbReference>
<protein>
    <submittedName>
        <fullName evidence="5">Sulfurtransferase complex subunit TusD</fullName>
    </submittedName>
</protein>
<dbReference type="FunFam" id="3.40.1260.10:FF:000001">
    <property type="entry name" value="Sulfurtransferase TusD"/>
    <property type="match status" value="1"/>
</dbReference>
<dbReference type="AlphaFoldDB" id="A0A928YU75"/>
<evidence type="ECO:0000256" key="4">
    <source>
        <dbReference type="ARBA" id="ARBA00022679"/>
    </source>
</evidence>
<dbReference type="GO" id="GO:1990228">
    <property type="term" value="C:sulfurtransferase complex"/>
    <property type="evidence" value="ECO:0007669"/>
    <property type="project" value="TreeGrafter"/>
</dbReference>
<dbReference type="InterPro" id="IPR027396">
    <property type="entry name" value="DsrEFH-like"/>
</dbReference>
<organism evidence="5 6">
    <name type="scientific">Cellvibrio polysaccharolyticus</name>
    <dbReference type="NCBI Taxonomy" id="2082724"/>
    <lineage>
        <taxon>Bacteria</taxon>
        <taxon>Pseudomonadati</taxon>
        <taxon>Pseudomonadota</taxon>
        <taxon>Gammaproteobacteria</taxon>
        <taxon>Cellvibrionales</taxon>
        <taxon>Cellvibrionaceae</taxon>
        <taxon>Cellvibrio</taxon>
    </lineage>
</organism>
<comment type="similarity">
    <text evidence="2">Belongs to the DsrE/TusD family.</text>
</comment>
<reference evidence="5" key="1">
    <citation type="submission" date="2018-07" db="EMBL/GenBank/DDBJ databases">
        <title>Genome assembly of strain Ka43.</title>
        <authorList>
            <person name="Kukolya J."/>
            <person name="Nagy I."/>
            <person name="Horvath B."/>
            <person name="Toth A."/>
        </authorList>
    </citation>
    <scope>NUCLEOTIDE SEQUENCE</scope>
    <source>
        <strain evidence="5">KB43</strain>
    </source>
</reference>
<keyword evidence="3" id="KW-0963">Cytoplasm</keyword>
<keyword evidence="6" id="KW-1185">Reference proteome</keyword>